<name>L5KU58_PTEAL</name>
<evidence type="ECO:0000313" key="1">
    <source>
        <dbReference type="EMBL" id="ELK14755.1"/>
    </source>
</evidence>
<organism evidence="1 2">
    <name type="scientific">Pteropus alecto</name>
    <name type="common">Black flying fox</name>
    <dbReference type="NCBI Taxonomy" id="9402"/>
    <lineage>
        <taxon>Eukaryota</taxon>
        <taxon>Metazoa</taxon>
        <taxon>Chordata</taxon>
        <taxon>Craniata</taxon>
        <taxon>Vertebrata</taxon>
        <taxon>Euteleostomi</taxon>
        <taxon>Mammalia</taxon>
        <taxon>Eutheria</taxon>
        <taxon>Laurasiatheria</taxon>
        <taxon>Chiroptera</taxon>
        <taxon>Yinpterochiroptera</taxon>
        <taxon>Pteropodoidea</taxon>
        <taxon>Pteropodidae</taxon>
        <taxon>Pteropodinae</taxon>
        <taxon>Pteropus</taxon>
    </lineage>
</organism>
<protein>
    <submittedName>
        <fullName evidence="1">Fer-1-like protein 6</fullName>
    </submittedName>
</protein>
<gene>
    <name evidence="1" type="ORF">PAL_GLEAN10021315</name>
</gene>
<dbReference type="InParanoid" id="L5KU58"/>
<sequence length="74" mass="8135">MESARIDLVLACIISQTLSPTWNQILLFNDLVLHGEQKKLEFPPSVVVELCHSSGECPQASADCALLKMLHSTN</sequence>
<proteinExistence type="predicted"/>
<keyword evidence="2" id="KW-1185">Reference proteome</keyword>
<dbReference type="Proteomes" id="UP000010552">
    <property type="component" value="Unassembled WGS sequence"/>
</dbReference>
<evidence type="ECO:0000313" key="2">
    <source>
        <dbReference type="Proteomes" id="UP000010552"/>
    </source>
</evidence>
<dbReference type="EMBL" id="KB030567">
    <property type="protein sequence ID" value="ELK14755.1"/>
    <property type="molecule type" value="Genomic_DNA"/>
</dbReference>
<dbReference type="STRING" id="9402.L5KU58"/>
<accession>L5KU58</accession>
<reference evidence="2" key="1">
    <citation type="journal article" date="2013" name="Science">
        <title>Comparative analysis of bat genomes provides insight into the evolution of flight and immunity.</title>
        <authorList>
            <person name="Zhang G."/>
            <person name="Cowled C."/>
            <person name="Shi Z."/>
            <person name="Huang Z."/>
            <person name="Bishop-Lilly K.A."/>
            <person name="Fang X."/>
            <person name="Wynne J.W."/>
            <person name="Xiong Z."/>
            <person name="Baker M.L."/>
            <person name="Zhao W."/>
            <person name="Tachedjian M."/>
            <person name="Zhu Y."/>
            <person name="Zhou P."/>
            <person name="Jiang X."/>
            <person name="Ng J."/>
            <person name="Yang L."/>
            <person name="Wu L."/>
            <person name="Xiao J."/>
            <person name="Feng Y."/>
            <person name="Chen Y."/>
            <person name="Sun X."/>
            <person name="Zhang Y."/>
            <person name="Marsh G.A."/>
            <person name="Crameri G."/>
            <person name="Broder C.C."/>
            <person name="Frey K.G."/>
            <person name="Wang L.F."/>
            <person name="Wang J."/>
        </authorList>
    </citation>
    <scope>NUCLEOTIDE SEQUENCE [LARGE SCALE GENOMIC DNA]</scope>
</reference>
<dbReference type="AlphaFoldDB" id="L5KU58"/>